<dbReference type="Gene3D" id="1.20.1250.20">
    <property type="entry name" value="MFS general substrate transporter like domains"/>
    <property type="match status" value="1"/>
</dbReference>
<dbReference type="GO" id="GO:0016020">
    <property type="term" value="C:membrane"/>
    <property type="evidence" value="ECO:0007669"/>
    <property type="project" value="UniProtKB-SubCell"/>
</dbReference>
<feature type="transmembrane region" description="Helical" evidence="6">
    <location>
        <begin position="147"/>
        <end position="166"/>
    </location>
</feature>
<protein>
    <submittedName>
        <fullName evidence="7">MFS transporter</fullName>
    </submittedName>
</protein>
<keyword evidence="4 6" id="KW-0472">Membrane</keyword>
<name>A0A5C6U1K6_9BURK</name>
<feature type="transmembrane region" description="Helical" evidence="6">
    <location>
        <begin position="30"/>
        <end position="49"/>
    </location>
</feature>
<evidence type="ECO:0000256" key="5">
    <source>
        <dbReference type="SAM" id="MobiDB-lite"/>
    </source>
</evidence>
<dbReference type="AlphaFoldDB" id="A0A5C6U1K6"/>
<dbReference type="InterPro" id="IPR011701">
    <property type="entry name" value="MFS"/>
</dbReference>
<keyword evidence="8" id="KW-1185">Reference proteome</keyword>
<dbReference type="PANTHER" id="PTHR23514:SF13">
    <property type="entry name" value="INNER MEMBRANE PROTEIN YBJJ"/>
    <property type="match status" value="1"/>
</dbReference>
<organism evidence="7 8">
    <name type="scientific">Piscinibacter aquaticus</name>
    <dbReference type="NCBI Taxonomy" id="392597"/>
    <lineage>
        <taxon>Bacteria</taxon>
        <taxon>Pseudomonadati</taxon>
        <taxon>Pseudomonadota</taxon>
        <taxon>Betaproteobacteria</taxon>
        <taxon>Burkholderiales</taxon>
        <taxon>Sphaerotilaceae</taxon>
        <taxon>Piscinibacter</taxon>
    </lineage>
</organism>
<proteinExistence type="predicted"/>
<dbReference type="GO" id="GO:0022857">
    <property type="term" value="F:transmembrane transporter activity"/>
    <property type="evidence" value="ECO:0007669"/>
    <property type="project" value="InterPro"/>
</dbReference>
<evidence type="ECO:0000313" key="8">
    <source>
        <dbReference type="Proteomes" id="UP000321832"/>
    </source>
</evidence>
<feature type="transmembrane region" description="Helical" evidence="6">
    <location>
        <begin position="124"/>
        <end position="141"/>
    </location>
</feature>
<reference evidence="7 8" key="1">
    <citation type="submission" date="2019-08" db="EMBL/GenBank/DDBJ databases">
        <authorList>
            <person name="Khan S.A."/>
            <person name="Jeon C.O."/>
            <person name="Jeong S.E."/>
        </authorList>
    </citation>
    <scope>NUCLEOTIDE SEQUENCE [LARGE SCALE GENOMIC DNA]</scope>
    <source>
        <strain evidence="8">IMCC1728</strain>
    </source>
</reference>
<dbReference type="EMBL" id="VOPW01000001">
    <property type="protein sequence ID" value="TXC66862.1"/>
    <property type="molecule type" value="Genomic_DNA"/>
</dbReference>
<comment type="subcellular location">
    <subcellularLocation>
        <location evidence="1">Membrane</location>
        <topology evidence="1">Multi-pass membrane protein</topology>
    </subcellularLocation>
</comment>
<evidence type="ECO:0000256" key="4">
    <source>
        <dbReference type="ARBA" id="ARBA00023136"/>
    </source>
</evidence>
<sequence>MLFFVLGAAMGVWGAQVPAVKQHHGLDEQMLSFALLAAAGGAVLCLLSAGALVERFGVRRCVLAGGRATLLALAAVLQVQQIGPLFALMVLLGAGSALFDVAINTDGNALEMASSRKVMSGLHAMFSLGGMAGALLCAALHRAGVAPAVQLAGAAVVMTGVLWAYVGTLSARLAGAPASHASIAPARRAAVDGRADRPVHGGRRLDVRLERAVHPPGTEHRRGHRRAGFRGLQWRHGGRPAVRRPHPRALRCGGADARLGRAGHRRHGAGADHENAGGGAARLHARRPGPGQRGAGDVRRRRAGAGRGAGARRGGRVVGRLSGLHGRAAADRRAGPLEFADHRAVGGGAVCRADGRGGAPVLARGSQQ</sequence>
<dbReference type="Pfam" id="PF07690">
    <property type="entry name" value="MFS_1"/>
    <property type="match status" value="1"/>
</dbReference>
<gene>
    <name evidence="7" type="ORF">FSC37_16870</name>
</gene>
<feature type="transmembrane region" description="Helical" evidence="6">
    <location>
        <begin position="85"/>
        <end position="103"/>
    </location>
</feature>
<dbReference type="Proteomes" id="UP000321832">
    <property type="component" value="Unassembled WGS sequence"/>
</dbReference>
<keyword evidence="3 6" id="KW-1133">Transmembrane helix</keyword>
<keyword evidence="2 6" id="KW-0812">Transmembrane</keyword>
<dbReference type="InterPro" id="IPR051788">
    <property type="entry name" value="MFS_Transporter"/>
</dbReference>
<dbReference type="InterPro" id="IPR036259">
    <property type="entry name" value="MFS_trans_sf"/>
</dbReference>
<feature type="region of interest" description="Disordered" evidence="5">
    <location>
        <begin position="215"/>
        <end position="314"/>
    </location>
</feature>
<evidence type="ECO:0000313" key="7">
    <source>
        <dbReference type="EMBL" id="TXC66862.1"/>
    </source>
</evidence>
<feature type="compositionally biased region" description="Basic residues" evidence="5">
    <location>
        <begin position="236"/>
        <end position="249"/>
    </location>
</feature>
<accession>A0A5C6U1K6</accession>
<dbReference type="PANTHER" id="PTHR23514">
    <property type="entry name" value="BYPASS OF STOP CODON PROTEIN 6"/>
    <property type="match status" value="1"/>
</dbReference>
<comment type="caution">
    <text evidence="7">The sequence shown here is derived from an EMBL/GenBank/DDBJ whole genome shotgun (WGS) entry which is preliminary data.</text>
</comment>
<evidence type="ECO:0000256" key="2">
    <source>
        <dbReference type="ARBA" id="ARBA00022692"/>
    </source>
</evidence>
<evidence type="ECO:0000256" key="6">
    <source>
        <dbReference type="SAM" id="Phobius"/>
    </source>
</evidence>
<dbReference type="SUPFAM" id="SSF103473">
    <property type="entry name" value="MFS general substrate transporter"/>
    <property type="match status" value="1"/>
</dbReference>
<evidence type="ECO:0000256" key="1">
    <source>
        <dbReference type="ARBA" id="ARBA00004141"/>
    </source>
</evidence>
<evidence type="ECO:0000256" key="3">
    <source>
        <dbReference type="ARBA" id="ARBA00022989"/>
    </source>
</evidence>